<dbReference type="STRING" id="1058.SAMN05421783_12042"/>
<feature type="domain" description="PBP" evidence="8">
    <location>
        <begin position="33"/>
        <end position="318"/>
    </location>
</feature>
<evidence type="ECO:0000256" key="6">
    <source>
        <dbReference type="ARBA" id="ARBA00022592"/>
    </source>
</evidence>
<organism evidence="9 10">
    <name type="scientific">Thiocapsa roseopersicina</name>
    <dbReference type="NCBI Taxonomy" id="1058"/>
    <lineage>
        <taxon>Bacteria</taxon>
        <taxon>Pseudomonadati</taxon>
        <taxon>Pseudomonadota</taxon>
        <taxon>Gammaproteobacteria</taxon>
        <taxon>Chromatiales</taxon>
        <taxon>Chromatiaceae</taxon>
        <taxon>Thiocapsa</taxon>
    </lineage>
</organism>
<keyword evidence="5 7" id="KW-0813">Transport</keyword>
<dbReference type="PANTHER" id="PTHR42996">
    <property type="entry name" value="PHOSPHATE-BINDING PROTEIN PSTS"/>
    <property type="match status" value="1"/>
</dbReference>
<dbReference type="PANTHER" id="PTHR42996:SF1">
    <property type="entry name" value="PHOSPHATE-BINDING PROTEIN PSTS"/>
    <property type="match status" value="1"/>
</dbReference>
<dbReference type="PIRSF" id="PIRSF002756">
    <property type="entry name" value="PstS"/>
    <property type="match status" value="1"/>
</dbReference>
<evidence type="ECO:0000313" key="9">
    <source>
        <dbReference type="EMBL" id="SDX30321.1"/>
    </source>
</evidence>
<evidence type="ECO:0000256" key="4">
    <source>
        <dbReference type="ARBA" id="ARBA00021889"/>
    </source>
</evidence>
<dbReference type="InterPro" id="IPR005673">
    <property type="entry name" value="ABC_phos-bd_PstS"/>
</dbReference>
<dbReference type="GO" id="GO:0043190">
    <property type="term" value="C:ATP-binding cassette (ABC) transporter complex"/>
    <property type="evidence" value="ECO:0007669"/>
    <property type="project" value="InterPro"/>
</dbReference>
<dbReference type="GO" id="GO:0035435">
    <property type="term" value="P:phosphate ion transmembrane transport"/>
    <property type="evidence" value="ECO:0007669"/>
    <property type="project" value="InterPro"/>
</dbReference>
<accession>A0A1H3ALK7</accession>
<evidence type="ECO:0000256" key="1">
    <source>
        <dbReference type="ARBA" id="ARBA00002841"/>
    </source>
</evidence>
<reference evidence="10" key="1">
    <citation type="submission" date="2016-10" db="EMBL/GenBank/DDBJ databases">
        <authorList>
            <person name="Varghese N."/>
            <person name="Submissions S."/>
        </authorList>
    </citation>
    <scope>NUCLEOTIDE SEQUENCE [LARGE SCALE GENOMIC DNA]</scope>
    <source>
        <strain evidence="10">DSM 217</strain>
    </source>
</reference>
<dbReference type="RefSeq" id="WP_093035572.1">
    <property type="nucleotide sequence ID" value="NZ_FNNZ01000020.1"/>
</dbReference>
<evidence type="ECO:0000256" key="3">
    <source>
        <dbReference type="ARBA" id="ARBA00011529"/>
    </source>
</evidence>
<dbReference type="NCBIfam" id="TIGR00975">
    <property type="entry name" value="3a0107s03"/>
    <property type="match status" value="1"/>
</dbReference>
<comment type="similarity">
    <text evidence="2 7">Belongs to the PstS family.</text>
</comment>
<dbReference type="InterPro" id="IPR024370">
    <property type="entry name" value="PBP_domain"/>
</dbReference>
<dbReference type="Proteomes" id="UP000198816">
    <property type="component" value="Unassembled WGS sequence"/>
</dbReference>
<evidence type="ECO:0000259" key="8">
    <source>
        <dbReference type="Pfam" id="PF12849"/>
    </source>
</evidence>
<name>A0A1H3ALK7_THIRO</name>
<sequence length="348" mass="36986">MPLSPVLRVLTLAFGALVCASFWQPSLASDLIKINGAGASFPAPLYQRWFRDYFLAHPDIQVDYQPIGTGPGVNSFIEGRLDFAGSDQPLTGELAQRAGDDVLQLPLTAGAVVLTYNLPGIDALRLSREALAGIFLGSVARWNDPLILAANPGVEIPDLPIVVVTRVDASGTTLVMSRHLSAISEAFAKQVGESQSPAWPALLLERGGLIRGHGNGGVAAFVQATVGAIGYVQYAYAHLPGMQMASVENRDGEFVSAGSESFRAAIEAFRAKLDYSQLIDPDGAGAYPILSLSWLVMRSGGDDTKSQAMRDVVRYALTDGQADASKLGYIPLSAKAVSLILQELDSRK</sequence>
<dbReference type="EMBL" id="FNNZ01000020">
    <property type="protein sequence ID" value="SDX30321.1"/>
    <property type="molecule type" value="Genomic_DNA"/>
</dbReference>
<keyword evidence="6 7" id="KW-0592">Phosphate transport</keyword>
<gene>
    <name evidence="9" type="ORF">SAMN05421783_12042</name>
</gene>
<dbReference type="SUPFAM" id="SSF53850">
    <property type="entry name" value="Periplasmic binding protein-like II"/>
    <property type="match status" value="1"/>
</dbReference>
<evidence type="ECO:0000256" key="2">
    <source>
        <dbReference type="ARBA" id="ARBA00008725"/>
    </source>
</evidence>
<dbReference type="AlphaFoldDB" id="A0A1H3ALK7"/>
<dbReference type="Gene3D" id="3.40.190.10">
    <property type="entry name" value="Periplasmic binding protein-like II"/>
    <property type="match status" value="2"/>
</dbReference>
<evidence type="ECO:0000256" key="5">
    <source>
        <dbReference type="ARBA" id="ARBA00022448"/>
    </source>
</evidence>
<dbReference type="InterPro" id="IPR050962">
    <property type="entry name" value="Phosphate-bind_PstS"/>
</dbReference>
<keyword evidence="10" id="KW-1185">Reference proteome</keyword>
<comment type="function">
    <text evidence="1 7">Part of the ABC transporter complex PstSACB involved in phosphate import.</text>
</comment>
<dbReference type="GO" id="GO:0042301">
    <property type="term" value="F:phosphate ion binding"/>
    <property type="evidence" value="ECO:0007669"/>
    <property type="project" value="InterPro"/>
</dbReference>
<comment type="subunit">
    <text evidence="3 7">The complex is composed of two ATP-binding proteins (PstB), two transmembrane proteins (PstC and PstA) and a solute-binding protein (PstS).</text>
</comment>
<dbReference type="CDD" id="cd13565">
    <property type="entry name" value="PBP2_PstS"/>
    <property type="match status" value="1"/>
</dbReference>
<dbReference type="Pfam" id="PF12849">
    <property type="entry name" value="PBP_like_2"/>
    <property type="match status" value="1"/>
</dbReference>
<dbReference type="OrthoDB" id="9801510at2"/>
<proteinExistence type="inferred from homology"/>
<evidence type="ECO:0000256" key="7">
    <source>
        <dbReference type="PIRNR" id="PIRNR002756"/>
    </source>
</evidence>
<evidence type="ECO:0000313" key="10">
    <source>
        <dbReference type="Proteomes" id="UP000198816"/>
    </source>
</evidence>
<protein>
    <recommendedName>
        <fullName evidence="4 7">Phosphate-binding protein PstS</fullName>
    </recommendedName>
</protein>